<feature type="domain" description="Major capsid protein N-terminal" evidence="5">
    <location>
        <begin position="25"/>
        <end position="221"/>
    </location>
</feature>
<proteinExistence type="predicted"/>
<dbReference type="InterPro" id="IPR031654">
    <property type="entry name" value="Capsid_N"/>
</dbReference>
<comment type="subcellular location">
    <subcellularLocation>
        <location evidence="1">Virion</location>
    </subcellularLocation>
</comment>
<reference evidence="6" key="1">
    <citation type="journal article" date="2019" name="MBio">
        <title>Virus Genomes from Deep Sea Sediments Expand the Ocean Megavirome and Support Independent Origins of Viral Gigantism.</title>
        <authorList>
            <person name="Backstrom D."/>
            <person name="Yutin N."/>
            <person name="Jorgensen S.L."/>
            <person name="Dharamshi J."/>
            <person name="Homa F."/>
            <person name="Zaremba-Niedwiedzka K."/>
            <person name="Spang A."/>
            <person name="Wolf Y.I."/>
            <person name="Koonin E.V."/>
            <person name="Ettema T.J."/>
        </authorList>
    </citation>
    <scope>NUCLEOTIDE SEQUENCE</scope>
</reference>
<feature type="domain" description="Major capsid protein C-terminal" evidence="4">
    <location>
        <begin position="412"/>
        <end position="542"/>
    </location>
</feature>
<dbReference type="InterPro" id="IPR007542">
    <property type="entry name" value="MCP_C"/>
</dbReference>
<sequence>MAGGLMQLIAYGSQDIFLTGNPQITFFKAVYRRHTNFSMEVIERHFTGTVDFGNQVSATFSRDGDLLTKMYIKIVLGQVDPDGSNFAWIRRLGHAIIDNVDIRIGNTRMDTHIGIWLEIWYELARVGDHERGYAHIIGDVPEMTEFNMDIKPEYTLYIPLQFWFNRYIGLSIPIIALQYHKVNIFVRFTPKEQLVIRDSNFDLNSVTMEDASILTNYVYLDTDERKRFAQVGHEYLIEQNQHNGHLPVVNSTNTYKLDYNFPTKEIIWAMTHDKYISGRKFLFYTHKESWTDTDETDPTSVSVLEEASEKVIADSLTFTNPPLPAEGDWVEVAAGNIMTVGTINVTNDFMDSIFVNPTSVSIGSYGITDKIFADVMVDAFGVISISNVVTSLTVRDFSFPTDMMIDTRANQNDPCVYMIHNYGILIDGSANPVESGLLQFNGHDRFDRREGTYFNNVQPDQHHTNIPRDGINVYSFAINPEEHQPSGSANLTRIDDVVLRLRFKDSTFRTGLPDFNLLNDGNKLFVFAINHNIMRVLAGMSGLAYTHS</sequence>
<dbReference type="InterPro" id="IPR016112">
    <property type="entry name" value="VP_dsDNA_II"/>
</dbReference>
<evidence type="ECO:0000256" key="1">
    <source>
        <dbReference type="ARBA" id="ARBA00004328"/>
    </source>
</evidence>
<feature type="domain" description="Major capsid protein C-terminal" evidence="4">
    <location>
        <begin position="224"/>
        <end position="298"/>
    </location>
</feature>
<keyword evidence="2" id="KW-0167">Capsid protein</keyword>
<dbReference type="InterPro" id="IPR038519">
    <property type="entry name" value="MCP_C_sf"/>
</dbReference>
<dbReference type="Pfam" id="PF04451">
    <property type="entry name" value="Capsid_NCLDV"/>
    <property type="match status" value="2"/>
</dbReference>
<evidence type="ECO:0000259" key="5">
    <source>
        <dbReference type="Pfam" id="PF16903"/>
    </source>
</evidence>
<evidence type="ECO:0000256" key="2">
    <source>
        <dbReference type="ARBA" id="ARBA00022561"/>
    </source>
</evidence>
<accession>A0A481Z0D0</accession>
<dbReference type="SUPFAM" id="SSF49749">
    <property type="entry name" value="Group II dsDNA viruses VP"/>
    <property type="match status" value="3"/>
</dbReference>
<keyword evidence="3" id="KW-0946">Virion</keyword>
<protein>
    <submittedName>
        <fullName evidence="6">Major capsid protein</fullName>
    </submittedName>
</protein>
<gene>
    <name evidence="6" type="ORF">LCMiAC02_00550</name>
</gene>
<dbReference type="GO" id="GO:0019028">
    <property type="term" value="C:viral capsid"/>
    <property type="evidence" value="ECO:0007669"/>
    <property type="project" value="UniProtKB-KW"/>
</dbReference>
<organism evidence="6">
    <name type="scientific">Mimivirus LCMiAC02</name>
    <dbReference type="NCBI Taxonomy" id="2506609"/>
    <lineage>
        <taxon>Viruses</taxon>
        <taxon>Varidnaviria</taxon>
        <taxon>Bamfordvirae</taxon>
        <taxon>Nucleocytoviricota</taxon>
        <taxon>Megaviricetes</taxon>
        <taxon>Imitervirales</taxon>
        <taxon>Mimiviridae</taxon>
        <taxon>Klosneuvirinae</taxon>
    </lineage>
</organism>
<name>A0A481Z0D0_9VIRU</name>
<dbReference type="Gene3D" id="2.70.9.10">
    <property type="entry name" value="Adenovirus Type 2 Hexon, domain 4"/>
    <property type="match status" value="1"/>
</dbReference>
<dbReference type="GO" id="GO:0005198">
    <property type="term" value="F:structural molecule activity"/>
    <property type="evidence" value="ECO:0007669"/>
    <property type="project" value="InterPro"/>
</dbReference>
<evidence type="ECO:0000256" key="3">
    <source>
        <dbReference type="ARBA" id="ARBA00022844"/>
    </source>
</evidence>
<evidence type="ECO:0000313" key="6">
    <source>
        <dbReference type="EMBL" id="QBK88962.1"/>
    </source>
</evidence>
<dbReference type="Pfam" id="PF16903">
    <property type="entry name" value="Capsid_N"/>
    <property type="match status" value="1"/>
</dbReference>
<dbReference type="Gene3D" id="2.70.9.20">
    <property type="entry name" value="Major capsid protein Vp54"/>
    <property type="match status" value="2"/>
</dbReference>
<dbReference type="EMBL" id="MK500406">
    <property type="protein sequence ID" value="QBK88962.1"/>
    <property type="molecule type" value="Genomic_DNA"/>
</dbReference>
<evidence type="ECO:0000259" key="4">
    <source>
        <dbReference type="Pfam" id="PF04451"/>
    </source>
</evidence>